<evidence type="ECO:0000313" key="1">
    <source>
        <dbReference type="EMBL" id="VVB01786.1"/>
    </source>
</evidence>
<dbReference type="EMBL" id="CABITT030000004">
    <property type="protein sequence ID" value="VVB01786.1"/>
    <property type="molecule type" value="Genomic_DNA"/>
</dbReference>
<gene>
    <name evidence="1" type="ORF">ANE_LOCUS12230</name>
</gene>
<evidence type="ECO:0000313" key="2">
    <source>
        <dbReference type="Proteomes" id="UP000489600"/>
    </source>
</evidence>
<reference evidence="1" key="1">
    <citation type="submission" date="2019-07" db="EMBL/GenBank/DDBJ databases">
        <authorList>
            <person name="Dittberner H."/>
        </authorList>
    </citation>
    <scope>NUCLEOTIDE SEQUENCE [LARGE SCALE GENOMIC DNA]</scope>
</reference>
<sequence>MKDLLRFVLKQRMNSIGLNKMNLLGSTDSDEDIKISSTESEEEIINVPTMKRTPRTRSGTKKLREEFNKSVENLITLIEHEEF</sequence>
<organism evidence="1 2">
    <name type="scientific">Arabis nemorensis</name>
    <dbReference type="NCBI Taxonomy" id="586526"/>
    <lineage>
        <taxon>Eukaryota</taxon>
        <taxon>Viridiplantae</taxon>
        <taxon>Streptophyta</taxon>
        <taxon>Embryophyta</taxon>
        <taxon>Tracheophyta</taxon>
        <taxon>Spermatophyta</taxon>
        <taxon>Magnoliopsida</taxon>
        <taxon>eudicotyledons</taxon>
        <taxon>Gunneridae</taxon>
        <taxon>Pentapetalae</taxon>
        <taxon>rosids</taxon>
        <taxon>malvids</taxon>
        <taxon>Brassicales</taxon>
        <taxon>Brassicaceae</taxon>
        <taxon>Arabideae</taxon>
        <taxon>Arabis</taxon>
    </lineage>
</organism>
<name>A0A565BJH1_9BRAS</name>
<comment type="caution">
    <text evidence="1">The sequence shown here is derived from an EMBL/GenBank/DDBJ whole genome shotgun (WGS) entry which is preliminary data.</text>
</comment>
<dbReference type="Proteomes" id="UP000489600">
    <property type="component" value="Unassembled WGS sequence"/>
</dbReference>
<proteinExistence type="predicted"/>
<dbReference type="AlphaFoldDB" id="A0A565BJH1"/>
<keyword evidence="2" id="KW-1185">Reference proteome</keyword>
<protein>
    <submittedName>
        <fullName evidence="1">Uncharacterized protein</fullName>
    </submittedName>
</protein>
<dbReference type="OrthoDB" id="10507725at2759"/>
<accession>A0A565BJH1</accession>